<dbReference type="Proteomes" id="UP001301769">
    <property type="component" value="Unassembled WGS sequence"/>
</dbReference>
<evidence type="ECO:0000313" key="2">
    <source>
        <dbReference type="EMBL" id="KAK4206215.1"/>
    </source>
</evidence>
<sequence length="213" mass="23022">MLLTTFLALATATLTSAIGVSITPHDRYSSSVGVLGCHIDTNRVAYWPMAVDCNNTCVRVSYGDRSVHLLRIDQSGGAYDISYDAWNYLYTGSSATTNPVACGGIWMDYETTTAENCVSLIRTPSQKLPLSAANSMNYVAICLGQQNSWVAQNHELRNILDPTCTRGYDEICSLNMNVSNQPSCLHLLGVPAALTGKPVIDVLYPTGHQVVAP</sequence>
<evidence type="ECO:0000313" key="3">
    <source>
        <dbReference type="Proteomes" id="UP001301769"/>
    </source>
</evidence>
<reference evidence="2" key="2">
    <citation type="submission" date="2023-05" db="EMBL/GenBank/DDBJ databases">
        <authorList>
            <consortium name="Lawrence Berkeley National Laboratory"/>
            <person name="Steindorff A."/>
            <person name="Hensen N."/>
            <person name="Bonometti L."/>
            <person name="Westerberg I."/>
            <person name="Brannstrom I.O."/>
            <person name="Guillou S."/>
            <person name="Cros-Aarteil S."/>
            <person name="Calhoun S."/>
            <person name="Haridas S."/>
            <person name="Kuo A."/>
            <person name="Mondo S."/>
            <person name="Pangilinan J."/>
            <person name="Riley R."/>
            <person name="Labutti K."/>
            <person name="Andreopoulos B."/>
            <person name="Lipzen A."/>
            <person name="Chen C."/>
            <person name="Yanf M."/>
            <person name="Daum C."/>
            <person name="Ng V."/>
            <person name="Clum A."/>
            <person name="Ohm R."/>
            <person name="Martin F."/>
            <person name="Silar P."/>
            <person name="Natvig D."/>
            <person name="Lalanne C."/>
            <person name="Gautier V."/>
            <person name="Ament-Velasquez S.L."/>
            <person name="Kruys A."/>
            <person name="Hutchinson M.I."/>
            <person name="Powell A.J."/>
            <person name="Barry K."/>
            <person name="Miller A.N."/>
            <person name="Grigoriev I.V."/>
            <person name="Debuchy R."/>
            <person name="Gladieux P."/>
            <person name="Thoren M.H."/>
            <person name="Johannesson H."/>
        </authorList>
    </citation>
    <scope>NUCLEOTIDE SEQUENCE</scope>
    <source>
        <strain evidence="2">PSN293</strain>
    </source>
</reference>
<dbReference type="EMBL" id="MU858469">
    <property type="protein sequence ID" value="KAK4206215.1"/>
    <property type="molecule type" value="Genomic_DNA"/>
</dbReference>
<feature type="signal peptide" evidence="1">
    <location>
        <begin position="1"/>
        <end position="17"/>
    </location>
</feature>
<reference evidence="2" key="1">
    <citation type="journal article" date="2023" name="Mol. Phylogenet. Evol.">
        <title>Genome-scale phylogeny and comparative genomics of the fungal order Sordariales.</title>
        <authorList>
            <person name="Hensen N."/>
            <person name="Bonometti L."/>
            <person name="Westerberg I."/>
            <person name="Brannstrom I.O."/>
            <person name="Guillou S."/>
            <person name="Cros-Aarteil S."/>
            <person name="Calhoun S."/>
            <person name="Haridas S."/>
            <person name="Kuo A."/>
            <person name="Mondo S."/>
            <person name="Pangilinan J."/>
            <person name="Riley R."/>
            <person name="LaButti K."/>
            <person name="Andreopoulos B."/>
            <person name="Lipzen A."/>
            <person name="Chen C."/>
            <person name="Yan M."/>
            <person name="Daum C."/>
            <person name="Ng V."/>
            <person name="Clum A."/>
            <person name="Steindorff A."/>
            <person name="Ohm R.A."/>
            <person name="Martin F."/>
            <person name="Silar P."/>
            <person name="Natvig D.O."/>
            <person name="Lalanne C."/>
            <person name="Gautier V."/>
            <person name="Ament-Velasquez S.L."/>
            <person name="Kruys A."/>
            <person name="Hutchinson M.I."/>
            <person name="Powell A.J."/>
            <person name="Barry K."/>
            <person name="Miller A.N."/>
            <person name="Grigoriev I.V."/>
            <person name="Debuchy R."/>
            <person name="Gladieux P."/>
            <person name="Hiltunen Thoren M."/>
            <person name="Johannesson H."/>
        </authorList>
    </citation>
    <scope>NUCLEOTIDE SEQUENCE</scope>
    <source>
        <strain evidence="2">PSN293</strain>
    </source>
</reference>
<comment type="caution">
    <text evidence="2">The sequence shown here is derived from an EMBL/GenBank/DDBJ whole genome shotgun (WGS) entry which is preliminary data.</text>
</comment>
<protein>
    <recommendedName>
        <fullName evidence="4">Cerato-platanin</fullName>
    </recommendedName>
</protein>
<organism evidence="2 3">
    <name type="scientific">Rhypophila decipiens</name>
    <dbReference type="NCBI Taxonomy" id="261697"/>
    <lineage>
        <taxon>Eukaryota</taxon>
        <taxon>Fungi</taxon>
        <taxon>Dikarya</taxon>
        <taxon>Ascomycota</taxon>
        <taxon>Pezizomycotina</taxon>
        <taxon>Sordariomycetes</taxon>
        <taxon>Sordariomycetidae</taxon>
        <taxon>Sordariales</taxon>
        <taxon>Naviculisporaceae</taxon>
        <taxon>Rhypophila</taxon>
    </lineage>
</organism>
<evidence type="ECO:0000256" key="1">
    <source>
        <dbReference type="SAM" id="SignalP"/>
    </source>
</evidence>
<dbReference type="PANTHER" id="PTHR38850">
    <property type="entry name" value="CERATO-PLATANIN"/>
    <property type="match status" value="1"/>
</dbReference>
<accession>A0AAN7B2T9</accession>
<name>A0AAN7B2T9_9PEZI</name>
<keyword evidence="3" id="KW-1185">Reference proteome</keyword>
<proteinExistence type="predicted"/>
<dbReference type="PANTHER" id="PTHR38850:SF2">
    <property type="entry name" value="CERATO-PLATANIN"/>
    <property type="match status" value="1"/>
</dbReference>
<feature type="chain" id="PRO_5042967438" description="Cerato-platanin" evidence="1">
    <location>
        <begin position="18"/>
        <end position="213"/>
    </location>
</feature>
<gene>
    <name evidence="2" type="ORF">QBC37DRAFT_445137</name>
</gene>
<keyword evidence="1" id="KW-0732">Signal</keyword>
<dbReference type="AlphaFoldDB" id="A0AAN7B2T9"/>
<evidence type="ECO:0008006" key="4">
    <source>
        <dbReference type="Google" id="ProtNLM"/>
    </source>
</evidence>